<evidence type="ECO:0000256" key="2">
    <source>
        <dbReference type="PROSITE-ProRule" id="PRU00039"/>
    </source>
</evidence>
<dbReference type="PROSITE" id="PS01186">
    <property type="entry name" value="EGF_2"/>
    <property type="match status" value="1"/>
</dbReference>
<dbReference type="PROSITE" id="PS50026">
    <property type="entry name" value="EGF_3"/>
    <property type="match status" value="1"/>
</dbReference>
<keyword evidence="1 3" id="KW-1015">Disulfide bond</keyword>
<protein>
    <submittedName>
        <fullName evidence="6">EGF-like domain protein</fullName>
    </submittedName>
</protein>
<evidence type="ECO:0000259" key="5">
    <source>
        <dbReference type="PROSITE" id="PS50026"/>
    </source>
</evidence>
<evidence type="ECO:0000313" key="6">
    <source>
        <dbReference type="EMBL" id="KJH41515.1"/>
    </source>
</evidence>
<sequence>MSNLFINNVAVDFEQSVEKKWILPGCADAVDPCAGVNCGRGNCQTNKTLTEGFHCQCEQGYSGKFCQQRVISCNKEKVQRYYVDGECRSQSMIRTAECVGYCGTGENCCSAVKTKRRRLKMTCYSGDTVQYHGQKKNGFCRKTIMVAIVRKCECSGSCSHSLYSSTVSVDP</sequence>
<dbReference type="GO" id="GO:0007399">
    <property type="term" value="P:nervous system development"/>
    <property type="evidence" value="ECO:0007669"/>
    <property type="project" value="UniProtKB-ARBA"/>
</dbReference>
<keyword evidence="3" id="KW-0245">EGF-like domain</keyword>
<dbReference type="SMART" id="SM00181">
    <property type="entry name" value="EGF"/>
    <property type="match status" value="1"/>
</dbReference>
<dbReference type="InterPro" id="IPR000742">
    <property type="entry name" value="EGF"/>
</dbReference>
<dbReference type="Proteomes" id="UP000053766">
    <property type="component" value="Unassembled WGS sequence"/>
</dbReference>
<comment type="caution">
    <text evidence="2">Lacks conserved residue(s) required for the propagation of feature annotation.</text>
</comment>
<reference evidence="6 7" key="1">
    <citation type="submission" date="2013-11" db="EMBL/GenBank/DDBJ databases">
        <title>Draft genome of the bovine lungworm Dictyocaulus viviparus.</title>
        <authorList>
            <person name="Mitreva M."/>
        </authorList>
    </citation>
    <scope>NUCLEOTIDE SEQUENCE [LARGE SCALE GENOMIC DNA]</scope>
    <source>
        <strain evidence="6 7">HannoverDv2000</strain>
    </source>
</reference>
<name>A0A0D8XA92_DICVI</name>
<feature type="domain" description="EGF-like" evidence="5">
    <location>
        <begin position="29"/>
        <end position="67"/>
    </location>
</feature>
<organism evidence="6 7">
    <name type="scientific">Dictyocaulus viviparus</name>
    <name type="common">Bovine lungworm</name>
    <dbReference type="NCBI Taxonomy" id="29172"/>
    <lineage>
        <taxon>Eukaryota</taxon>
        <taxon>Metazoa</taxon>
        <taxon>Ecdysozoa</taxon>
        <taxon>Nematoda</taxon>
        <taxon>Chromadorea</taxon>
        <taxon>Rhabditida</taxon>
        <taxon>Rhabditina</taxon>
        <taxon>Rhabditomorpha</taxon>
        <taxon>Strongyloidea</taxon>
        <taxon>Metastrongylidae</taxon>
        <taxon>Dictyocaulus</taxon>
    </lineage>
</organism>
<dbReference type="EMBL" id="KN716808">
    <property type="protein sequence ID" value="KJH41515.1"/>
    <property type="molecule type" value="Genomic_DNA"/>
</dbReference>
<proteinExistence type="predicted"/>
<dbReference type="PROSITE" id="PS00022">
    <property type="entry name" value="EGF_1"/>
    <property type="match status" value="1"/>
</dbReference>
<keyword evidence="7" id="KW-1185">Reference proteome</keyword>
<reference evidence="7" key="2">
    <citation type="journal article" date="2016" name="Sci. Rep.">
        <title>Dictyocaulus viviparus genome, variome and transcriptome elucidate lungworm biology and support future intervention.</title>
        <authorList>
            <person name="McNulty S.N."/>
            <person name="Strube C."/>
            <person name="Rosa B.A."/>
            <person name="Martin J.C."/>
            <person name="Tyagi R."/>
            <person name="Choi Y.J."/>
            <person name="Wang Q."/>
            <person name="Hallsworth Pepin K."/>
            <person name="Zhang X."/>
            <person name="Ozersky P."/>
            <person name="Wilson R.K."/>
            <person name="Sternberg P.W."/>
            <person name="Gasser R.B."/>
            <person name="Mitreva M."/>
        </authorList>
    </citation>
    <scope>NUCLEOTIDE SEQUENCE [LARGE SCALE GENOMIC DNA]</scope>
    <source>
        <strain evidence="7">HannoverDv2000</strain>
    </source>
</reference>
<dbReference type="AlphaFoldDB" id="A0A0D8XA92"/>
<feature type="disulfide bond" evidence="3">
    <location>
        <begin position="38"/>
        <end position="55"/>
    </location>
</feature>
<dbReference type="PROSITE" id="PS01225">
    <property type="entry name" value="CTCK_2"/>
    <property type="match status" value="1"/>
</dbReference>
<evidence type="ECO:0000313" key="7">
    <source>
        <dbReference type="Proteomes" id="UP000053766"/>
    </source>
</evidence>
<gene>
    <name evidence="6" type="ORF">DICVIV_12505</name>
</gene>
<accession>A0A0D8XA92</accession>
<feature type="disulfide bond" evidence="3">
    <location>
        <begin position="33"/>
        <end position="43"/>
    </location>
</feature>
<dbReference type="SMART" id="SM00041">
    <property type="entry name" value="CT"/>
    <property type="match status" value="1"/>
</dbReference>
<dbReference type="InterPro" id="IPR006207">
    <property type="entry name" value="Cys_knot_C"/>
</dbReference>
<evidence type="ECO:0000259" key="4">
    <source>
        <dbReference type="PROSITE" id="PS01225"/>
    </source>
</evidence>
<dbReference type="OrthoDB" id="283575at2759"/>
<feature type="domain" description="CTCK" evidence="4">
    <location>
        <begin position="73"/>
        <end position="131"/>
    </location>
</feature>
<feature type="disulfide bond" evidence="3">
    <location>
        <begin position="57"/>
        <end position="66"/>
    </location>
</feature>
<evidence type="ECO:0000256" key="3">
    <source>
        <dbReference type="PROSITE-ProRule" id="PRU00076"/>
    </source>
</evidence>
<dbReference type="STRING" id="29172.A0A0D8XA92"/>
<evidence type="ECO:0000256" key="1">
    <source>
        <dbReference type="ARBA" id="ARBA00023157"/>
    </source>
</evidence>